<feature type="region of interest" description="Disordered" evidence="5">
    <location>
        <begin position="172"/>
        <end position="222"/>
    </location>
</feature>
<evidence type="ECO:0000256" key="2">
    <source>
        <dbReference type="ARBA" id="ARBA00022670"/>
    </source>
</evidence>
<gene>
    <name evidence="8" type="ORF">IQ251_03965</name>
</gene>
<evidence type="ECO:0000313" key="9">
    <source>
        <dbReference type="Proteomes" id="UP000598360"/>
    </source>
</evidence>
<dbReference type="PANTHER" id="PTHR47359">
    <property type="entry name" value="PEPTIDOGLYCAN DL-ENDOPEPTIDASE CWLO"/>
    <property type="match status" value="1"/>
</dbReference>
<name>A0A929B866_9PSEU</name>
<sequence>MPRPQRIWPHRRALPAVALSAALTTALPTAAPADELDGDATPAGVDRLADELAEAEARLTSSQARVEVRMEEANKARVDVARADRDHERARGAADAAAAEASAAAGRVERQRERLDEFTANTYRHGRTFSTASIMIGSNSPRDALDRAALLDVLSVTEHEALDGMRQARIDQADKDARSRAALAEAERGQAAAHQAGQAADRAHEDALAAQQAEVDRTESLRADKRQLEARLAAIRGHGSGSAQAAAAGTGTPSQNPAVESAVERALSQLGVPYAWGGGNASGPTRGIRDGGVADAHGDYGKVGFDCSGLMIYAFAGAGVRLDHSSGYQYEAGRKVPLSQMQRGDMLFWQEGGTIHHVALYLGDGQMVEAPYSGSEVRVTAVRYGGMSPNAVRLL</sequence>
<evidence type="ECO:0000256" key="3">
    <source>
        <dbReference type="ARBA" id="ARBA00022801"/>
    </source>
</evidence>
<dbReference type="InterPro" id="IPR038765">
    <property type="entry name" value="Papain-like_cys_pep_sf"/>
</dbReference>
<dbReference type="Gene3D" id="3.90.1720.10">
    <property type="entry name" value="endopeptidase domain like (from Nostoc punctiforme)"/>
    <property type="match status" value="1"/>
</dbReference>
<feature type="signal peptide" evidence="6">
    <location>
        <begin position="1"/>
        <end position="33"/>
    </location>
</feature>
<accession>A0A929B866</accession>
<dbReference type="PANTHER" id="PTHR47359:SF3">
    <property type="entry name" value="NLP_P60 DOMAIN-CONTAINING PROTEIN-RELATED"/>
    <property type="match status" value="1"/>
</dbReference>
<evidence type="ECO:0000256" key="6">
    <source>
        <dbReference type="SAM" id="SignalP"/>
    </source>
</evidence>
<dbReference type="GO" id="GO:0006508">
    <property type="term" value="P:proteolysis"/>
    <property type="evidence" value="ECO:0007669"/>
    <property type="project" value="UniProtKB-KW"/>
</dbReference>
<proteinExistence type="inferred from homology"/>
<dbReference type="PROSITE" id="PS51935">
    <property type="entry name" value="NLPC_P60"/>
    <property type="match status" value="1"/>
</dbReference>
<reference evidence="8" key="1">
    <citation type="submission" date="2020-10" db="EMBL/GenBank/DDBJ databases">
        <title>Diversity and distribution of actinomycetes associated with coral in the coast of Hainan.</title>
        <authorList>
            <person name="Li F."/>
        </authorList>
    </citation>
    <scope>NUCLEOTIDE SEQUENCE</scope>
    <source>
        <strain evidence="8">HNM0983</strain>
    </source>
</reference>
<evidence type="ECO:0000259" key="7">
    <source>
        <dbReference type="PROSITE" id="PS51935"/>
    </source>
</evidence>
<comment type="similarity">
    <text evidence="1">Belongs to the peptidase C40 family.</text>
</comment>
<evidence type="ECO:0000256" key="1">
    <source>
        <dbReference type="ARBA" id="ARBA00007074"/>
    </source>
</evidence>
<feature type="region of interest" description="Disordered" evidence="5">
    <location>
        <begin position="241"/>
        <end position="261"/>
    </location>
</feature>
<comment type="caution">
    <text evidence="8">The sequence shown here is derived from an EMBL/GenBank/DDBJ whole genome shotgun (WGS) entry which is preliminary data.</text>
</comment>
<dbReference type="SUPFAM" id="SSF54001">
    <property type="entry name" value="Cysteine proteinases"/>
    <property type="match status" value="1"/>
</dbReference>
<dbReference type="AlphaFoldDB" id="A0A929B866"/>
<feature type="region of interest" description="Disordered" evidence="5">
    <location>
        <begin position="83"/>
        <end position="111"/>
    </location>
</feature>
<feature type="compositionally biased region" description="Low complexity" evidence="5">
    <location>
        <begin position="241"/>
        <end position="252"/>
    </location>
</feature>
<dbReference type="InterPro" id="IPR051794">
    <property type="entry name" value="PG_Endopeptidase_C40"/>
</dbReference>
<keyword evidence="4" id="KW-0788">Thiol protease</keyword>
<keyword evidence="6" id="KW-0732">Signal</keyword>
<dbReference type="Pfam" id="PF00877">
    <property type="entry name" value="NLPC_P60"/>
    <property type="match status" value="1"/>
</dbReference>
<feature type="chain" id="PRO_5038034091" evidence="6">
    <location>
        <begin position="34"/>
        <end position="395"/>
    </location>
</feature>
<dbReference type="RefSeq" id="WP_193927050.1">
    <property type="nucleotide sequence ID" value="NZ_JADEYC010000007.1"/>
</dbReference>
<feature type="compositionally biased region" description="Basic and acidic residues" evidence="5">
    <location>
        <begin position="83"/>
        <end position="92"/>
    </location>
</feature>
<dbReference type="EMBL" id="JADEYC010000007">
    <property type="protein sequence ID" value="MBE9373600.1"/>
    <property type="molecule type" value="Genomic_DNA"/>
</dbReference>
<keyword evidence="3" id="KW-0378">Hydrolase</keyword>
<protein>
    <submittedName>
        <fullName evidence="8">C40 family peptidase</fullName>
    </submittedName>
</protein>
<evidence type="ECO:0000256" key="5">
    <source>
        <dbReference type="SAM" id="MobiDB-lite"/>
    </source>
</evidence>
<dbReference type="Proteomes" id="UP000598360">
    <property type="component" value="Unassembled WGS sequence"/>
</dbReference>
<dbReference type="GO" id="GO:0008234">
    <property type="term" value="F:cysteine-type peptidase activity"/>
    <property type="evidence" value="ECO:0007669"/>
    <property type="project" value="UniProtKB-KW"/>
</dbReference>
<feature type="compositionally biased region" description="Low complexity" evidence="5">
    <location>
        <begin position="180"/>
        <end position="200"/>
    </location>
</feature>
<feature type="domain" description="NlpC/P60" evidence="7">
    <location>
        <begin position="256"/>
        <end position="395"/>
    </location>
</feature>
<organism evidence="8 9">
    <name type="scientific">Saccharopolyspora montiporae</name>
    <dbReference type="NCBI Taxonomy" id="2781240"/>
    <lineage>
        <taxon>Bacteria</taxon>
        <taxon>Bacillati</taxon>
        <taxon>Actinomycetota</taxon>
        <taxon>Actinomycetes</taxon>
        <taxon>Pseudonocardiales</taxon>
        <taxon>Pseudonocardiaceae</taxon>
        <taxon>Saccharopolyspora</taxon>
    </lineage>
</organism>
<evidence type="ECO:0000313" key="8">
    <source>
        <dbReference type="EMBL" id="MBE9373600.1"/>
    </source>
</evidence>
<keyword evidence="2" id="KW-0645">Protease</keyword>
<feature type="compositionally biased region" description="Low complexity" evidence="5">
    <location>
        <begin position="93"/>
        <end position="106"/>
    </location>
</feature>
<keyword evidence="9" id="KW-1185">Reference proteome</keyword>
<dbReference type="InterPro" id="IPR000064">
    <property type="entry name" value="NLP_P60_dom"/>
</dbReference>
<evidence type="ECO:0000256" key="4">
    <source>
        <dbReference type="ARBA" id="ARBA00022807"/>
    </source>
</evidence>